<dbReference type="RefSeq" id="WP_386723408.1">
    <property type="nucleotide sequence ID" value="NZ_JBHRSZ010000009.1"/>
</dbReference>
<dbReference type="EMBL" id="JBHRSZ010000009">
    <property type="protein sequence ID" value="MFC3153488.1"/>
    <property type="molecule type" value="Genomic_DNA"/>
</dbReference>
<reference evidence="2" key="1">
    <citation type="journal article" date="2019" name="Int. J. Syst. Evol. Microbiol.">
        <title>The Global Catalogue of Microorganisms (GCM) 10K type strain sequencing project: providing services to taxonomists for standard genome sequencing and annotation.</title>
        <authorList>
            <consortium name="The Broad Institute Genomics Platform"/>
            <consortium name="The Broad Institute Genome Sequencing Center for Infectious Disease"/>
            <person name="Wu L."/>
            <person name="Ma J."/>
        </authorList>
    </citation>
    <scope>NUCLEOTIDE SEQUENCE [LARGE SCALE GENOMIC DNA]</scope>
    <source>
        <strain evidence="2">KCTC 52438</strain>
    </source>
</reference>
<evidence type="ECO:0000313" key="1">
    <source>
        <dbReference type="EMBL" id="MFC3153488.1"/>
    </source>
</evidence>
<sequence>MSHYLTYATKEESYDYIKEVVAEALGVDFEDHESGWWGEYAQDPKCAIRIYPNFVEGEGYHEKAEKDYVYLLELPNLNEVEPMKRIVSQMPIDFKLVRASEI</sequence>
<evidence type="ECO:0000313" key="2">
    <source>
        <dbReference type="Proteomes" id="UP001595476"/>
    </source>
</evidence>
<organism evidence="1 2">
    <name type="scientific">Litoribrevibacter euphylliae</name>
    <dbReference type="NCBI Taxonomy" id="1834034"/>
    <lineage>
        <taxon>Bacteria</taxon>
        <taxon>Pseudomonadati</taxon>
        <taxon>Pseudomonadota</taxon>
        <taxon>Gammaproteobacteria</taxon>
        <taxon>Oceanospirillales</taxon>
        <taxon>Oceanospirillaceae</taxon>
        <taxon>Litoribrevibacter</taxon>
    </lineage>
</organism>
<comment type="caution">
    <text evidence="1">The sequence shown here is derived from an EMBL/GenBank/DDBJ whole genome shotgun (WGS) entry which is preliminary data.</text>
</comment>
<proteinExistence type="predicted"/>
<name>A0ABV7HLK0_9GAMM</name>
<keyword evidence="2" id="KW-1185">Reference proteome</keyword>
<accession>A0ABV7HLK0</accession>
<dbReference type="Proteomes" id="UP001595476">
    <property type="component" value="Unassembled WGS sequence"/>
</dbReference>
<gene>
    <name evidence="1" type="ORF">ACFOEK_20785</name>
</gene>
<protein>
    <submittedName>
        <fullName evidence="1">Uncharacterized protein</fullName>
    </submittedName>
</protein>